<evidence type="ECO:0000256" key="1">
    <source>
        <dbReference type="ARBA" id="ARBA00022801"/>
    </source>
</evidence>
<keyword evidence="3" id="KW-0472">Membrane</keyword>
<dbReference type="GO" id="GO:0016787">
    <property type="term" value="F:hydrolase activity"/>
    <property type="evidence" value="ECO:0007669"/>
    <property type="project" value="UniProtKB-KW"/>
</dbReference>
<dbReference type="Gene3D" id="3.40.50.1820">
    <property type="entry name" value="alpha/beta hydrolase"/>
    <property type="match status" value="1"/>
</dbReference>
<dbReference type="EMBL" id="JASFZW010000003">
    <property type="protein sequence ID" value="KAK2079322.1"/>
    <property type="molecule type" value="Genomic_DNA"/>
</dbReference>
<evidence type="ECO:0000256" key="3">
    <source>
        <dbReference type="SAM" id="Phobius"/>
    </source>
</evidence>
<comment type="caution">
    <text evidence="5">The sequence shown here is derived from an EMBL/GenBank/DDBJ whole genome shotgun (WGS) entry which is preliminary data.</text>
</comment>
<dbReference type="InterPro" id="IPR000073">
    <property type="entry name" value="AB_hydrolase_1"/>
</dbReference>
<evidence type="ECO:0000256" key="2">
    <source>
        <dbReference type="ARBA" id="ARBA00038334"/>
    </source>
</evidence>
<feature type="transmembrane region" description="Helical" evidence="3">
    <location>
        <begin position="12"/>
        <end position="35"/>
    </location>
</feature>
<dbReference type="Proteomes" id="UP001255856">
    <property type="component" value="Unassembled WGS sequence"/>
</dbReference>
<proteinExistence type="inferred from homology"/>
<dbReference type="InterPro" id="IPR000639">
    <property type="entry name" value="Epox_hydrolase-like"/>
</dbReference>
<dbReference type="InterPro" id="IPR029058">
    <property type="entry name" value="AB_hydrolase_fold"/>
</dbReference>
<evidence type="ECO:0000259" key="4">
    <source>
        <dbReference type="Pfam" id="PF00561"/>
    </source>
</evidence>
<keyword evidence="3" id="KW-0812">Transmembrane</keyword>
<keyword evidence="3" id="KW-1133">Transmembrane helix</keyword>
<evidence type="ECO:0000313" key="5">
    <source>
        <dbReference type="EMBL" id="KAK2079322.1"/>
    </source>
</evidence>
<organism evidence="5 6">
    <name type="scientific">Prototheca wickerhamii</name>
    <dbReference type="NCBI Taxonomy" id="3111"/>
    <lineage>
        <taxon>Eukaryota</taxon>
        <taxon>Viridiplantae</taxon>
        <taxon>Chlorophyta</taxon>
        <taxon>core chlorophytes</taxon>
        <taxon>Trebouxiophyceae</taxon>
        <taxon>Chlorellales</taxon>
        <taxon>Chlorellaceae</taxon>
        <taxon>Prototheca</taxon>
    </lineage>
</organism>
<feature type="domain" description="AB hydrolase-1" evidence="4">
    <location>
        <begin position="93"/>
        <end position="340"/>
    </location>
</feature>
<dbReference type="AlphaFoldDB" id="A0AAD9MJ46"/>
<name>A0AAD9MJ46_PROWI</name>
<keyword evidence="1" id="KW-0378">Hydrolase</keyword>
<accession>A0AAD9MJ46</accession>
<comment type="similarity">
    <text evidence="2">Belongs to the AB hydrolase superfamily. Epoxide hydrolase family.</text>
</comment>
<evidence type="ECO:0000313" key="6">
    <source>
        <dbReference type="Proteomes" id="UP001255856"/>
    </source>
</evidence>
<dbReference type="PANTHER" id="PTHR43329">
    <property type="entry name" value="EPOXIDE HYDROLASE"/>
    <property type="match status" value="1"/>
</dbReference>
<dbReference type="PRINTS" id="PR00412">
    <property type="entry name" value="EPOXHYDRLASE"/>
</dbReference>
<sequence length="365" mass="41834">MPPFNSRPFSAVGAQVAITCVGYLLAIPIGTAILADRFIQWVKGEREDPTKTLWRNAKLEDPVPNLHHKWLSVNGIKIHAVRCDSETSSPPKPVMLLVHGFPQAWFAWQYQMQHFRDRYDVWALDMRGYNESDKPEGVSAYLRSHLVSDIAEVVKQISPERKVTLVAHDWGAVVAWDFARAFPQYLSHLVILCAPHPKIFLERMSLAQMRRSWYIMLFQTPFVPEMLLSMRSFVVIDRMLTGVRSGLHNRDQLSEEDVMRYKQALARPGSLSATINYYRALYRFDPNAPRPVRGKLKVPTLLMWADGDVAFKETVFQGTERFVEDIRIVQLADCSHFAPEDCPEQVNAQIDRFLSDHANALNAKL</sequence>
<gene>
    <name evidence="5" type="ORF">QBZ16_003013</name>
</gene>
<keyword evidence="6" id="KW-1185">Reference proteome</keyword>
<protein>
    <recommendedName>
        <fullName evidence="4">AB hydrolase-1 domain-containing protein</fullName>
    </recommendedName>
</protein>
<reference evidence="5" key="1">
    <citation type="submission" date="2021-01" db="EMBL/GenBank/DDBJ databases">
        <authorList>
            <person name="Eckstrom K.M.E."/>
        </authorList>
    </citation>
    <scope>NUCLEOTIDE SEQUENCE</scope>
    <source>
        <strain evidence="5">UVCC 0001</strain>
    </source>
</reference>
<dbReference type="Pfam" id="PF00561">
    <property type="entry name" value="Abhydrolase_1"/>
    <property type="match status" value="1"/>
</dbReference>
<dbReference type="SUPFAM" id="SSF53474">
    <property type="entry name" value="alpha/beta-Hydrolases"/>
    <property type="match status" value="1"/>
</dbReference>